<keyword evidence="3" id="KW-1185">Reference proteome</keyword>
<dbReference type="Pfam" id="PF09931">
    <property type="entry name" value="Phage_phiJL001_Gp84_N"/>
    <property type="match status" value="1"/>
</dbReference>
<proteinExistence type="predicted"/>
<evidence type="ECO:0000259" key="1">
    <source>
        <dbReference type="Pfam" id="PF09356"/>
    </source>
</evidence>
<protein>
    <submittedName>
        <fullName evidence="2">DUF2163 domain-containing protein</fullName>
    </submittedName>
</protein>
<accession>A0A7L9WIM3</accession>
<dbReference type="EMBL" id="CP045201">
    <property type="protein sequence ID" value="QOL79792.1"/>
    <property type="molecule type" value="Genomic_DNA"/>
</dbReference>
<dbReference type="Proteomes" id="UP000594118">
    <property type="component" value="Chromosome"/>
</dbReference>
<dbReference type="InterPro" id="IPR011928">
    <property type="entry name" value="Phage_phiJL001_Gp84"/>
</dbReference>
<name>A0A7L9WIM3_9RHOB</name>
<reference evidence="2 3" key="1">
    <citation type="submission" date="2019-10" db="EMBL/GenBank/DDBJ databases">
        <title>Pseudopuniceibacterium sp. HQ09 islated from Antarctica.</title>
        <authorList>
            <person name="Liao L."/>
            <person name="Su S."/>
            <person name="Chen B."/>
            <person name="Yu Y."/>
        </authorList>
    </citation>
    <scope>NUCLEOTIDE SEQUENCE [LARGE SCALE GENOMIC DNA]</scope>
    <source>
        <strain evidence="2 3">HQ09</strain>
    </source>
</reference>
<dbReference type="KEGG" id="pshq:F3W81_02530"/>
<evidence type="ECO:0000313" key="3">
    <source>
        <dbReference type="Proteomes" id="UP000594118"/>
    </source>
</evidence>
<dbReference type="NCBIfam" id="TIGR02218">
    <property type="entry name" value="phg_TIGR02218"/>
    <property type="match status" value="1"/>
</dbReference>
<feature type="domain" description="Bacteriophage phiJL001 Gp84 C-terminal" evidence="1">
    <location>
        <begin position="194"/>
        <end position="276"/>
    </location>
</feature>
<dbReference type="RefSeq" id="WP_193082109.1">
    <property type="nucleotide sequence ID" value="NZ_CP045201.1"/>
</dbReference>
<gene>
    <name evidence="2" type="ORF">F3W81_02530</name>
</gene>
<evidence type="ECO:0000313" key="2">
    <source>
        <dbReference type="EMBL" id="QOL79792.1"/>
    </source>
</evidence>
<dbReference type="AlphaFoldDB" id="A0A7L9WIM3"/>
<dbReference type="InterPro" id="IPR018964">
    <property type="entry name" value="Phage_phiJL001_Gp84_C"/>
</dbReference>
<dbReference type="Pfam" id="PF09356">
    <property type="entry name" value="Phage_BR0599"/>
    <property type="match status" value="1"/>
</dbReference>
<organism evidence="2 3">
    <name type="scientific">Pseudooceanicola spongiae</name>
    <dbReference type="NCBI Taxonomy" id="2613965"/>
    <lineage>
        <taxon>Bacteria</taxon>
        <taxon>Pseudomonadati</taxon>
        <taxon>Pseudomonadota</taxon>
        <taxon>Alphaproteobacteria</taxon>
        <taxon>Rhodobacterales</taxon>
        <taxon>Paracoccaceae</taxon>
        <taxon>Pseudooceanicola</taxon>
    </lineage>
</organism>
<sequence>MAFNSALSDHMATGATTVCHAWAITRRDATVMGFTDHDQALSFDGITFLADSGLSASALQQSTGLSVDNAEALGALSDAAISAAEIEAGRYDGAQVLAWLVNWADPLQRQIIFRGTIGELTRSGGAFRAELRGLSELLNQPMGRVYQKPCSAVLGDARCGVDRTLSAYRTDVTLIGVEHAQRFTLPPLSGFAEGWFARGTLTVLDGAAQGLSAAIKSDSVAAGARVIELWMPLRMAPMSGAALRLDAGCDKRFATCRTKFANGQNYQGFPDIPGDDWQMVNPGNSAALNGGSRR</sequence>